<accession>A0A1H1VPV5</accession>
<dbReference type="EMBL" id="LT629758">
    <property type="protein sequence ID" value="SDS86968.1"/>
    <property type="molecule type" value="Genomic_DNA"/>
</dbReference>
<reference evidence="1 2" key="1">
    <citation type="submission" date="2016-10" db="EMBL/GenBank/DDBJ databases">
        <authorList>
            <person name="de Groot N.N."/>
        </authorList>
    </citation>
    <scope>NUCLEOTIDE SEQUENCE [LARGE SCALE GENOMIC DNA]</scope>
    <source>
        <strain evidence="1 2">DSM 43941</strain>
    </source>
</reference>
<gene>
    <name evidence="1" type="ORF">SAMN04489716_1841</name>
</gene>
<keyword evidence="2" id="KW-1185">Reference proteome</keyword>
<evidence type="ECO:0000313" key="2">
    <source>
        <dbReference type="Proteomes" id="UP000198688"/>
    </source>
</evidence>
<evidence type="ECO:0000313" key="1">
    <source>
        <dbReference type="EMBL" id="SDS86968.1"/>
    </source>
</evidence>
<dbReference type="AlphaFoldDB" id="A0A1H1VPV5"/>
<protein>
    <submittedName>
        <fullName evidence="1">Uncharacterized protein</fullName>
    </submittedName>
</protein>
<organism evidence="1 2">
    <name type="scientific">Actinoplanes derwentensis</name>
    <dbReference type="NCBI Taxonomy" id="113562"/>
    <lineage>
        <taxon>Bacteria</taxon>
        <taxon>Bacillati</taxon>
        <taxon>Actinomycetota</taxon>
        <taxon>Actinomycetes</taxon>
        <taxon>Micromonosporales</taxon>
        <taxon>Micromonosporaceae</taxon>
        <taxon>Actinoplanes</taxon>
    </lineage>
</organism>
<dbReference type="RefSeq" id="WP_092543342.1">
    <property type="nucleotide sequence ID" value="NZ_BOMJ01000011.1"/>
</dbReference>
<name>A0A1H1VPV5_9ACTN</name>
<proteinExistence type="predicted"/>
<sequence>MAQIRIVFDPSLKVDAQQLANLWANDPEAKELLAGQPEVHRERPGTFDWQTVVEFLVVPLAVNVASDILVGITTRLYQHYRPGGTAAVSVPEVTGDQDRTVVVESAEVEAPGDEPRT</sequence>
<dbReference type="Proteomes" id="UP000198688">
    <property type="component" value="Chromosome I"/>
</dbReference>